<dbReference type="AlphaFoldDB" id="W0PF23"/>
<evidence type="ECO:0000313" key="5">
    <source>
        <dbReference type="Proteomes" id="UP000019095"/>
    </source>
</evidence>
<reference evidence="4 5" key="1">
    <citation type="journal article" date="2014" name="Microbiology">
        <title>Unravelling the complete genome sequence of Advenella mimigardefordensis strain DPN7T and novel insights in the catabolism of the xenobiotic polythioester precursor 3,3'-dithiodipropionate.</title>
        <authorList>
            <person name="Wubbeler J.H."/>
            <person name="Hiessl S."/>
            <person name="Schuldes J."/>
            <person name="Thurmer A."/>
            <person name="Daniel R."/>
            <person name="Steinbuchel A."/>
        </authorList>
    </citation>
    <scope>NUCLEOTIDE SEQUENCE [LARGE SCALE GENOMIC DNA]</scope>
    <source>
        <strain evidence="5">DSM 17166 / LMG 22922 / DPN7</strain>
    </source>
</reference>
<feature type="compositionally biased region" description="Low complexity" evidence="1">
    <location>
        <begin position="356"/>
        <end position="376"/>
    </location>
</feature>
<dbReference type="OrthoDB" id="9780180at2"/>
<dbReference type="PANTHER" id="PTHR30024">
    <property type="entry name" value="ALIPHATIC SULFONATES-BINDING PROTEIN-RELATED"/>
    <property type="match status" value="1"/>
</dbReference>
<dbReference type="InterPro" id="IPR015168">
    <property type="entry name" value="SsuA/THI5"/>
</dbReference>
<name>W0PF23_ADVMD</name>
<evidence type="ECO:0000256" key="1">
    <source>
        <dbReference type="SAM" id="MobiDB-lite"/>
    </source>
</evidence>
<sequence>MQFTLFRRRVLALLATVLTVGVVSSLAQAEPLTTVRIGVATAGGGNPISWGGSPGSVARLNGWLEEEFKPDGVKVEWLFFKGAGPAVNEALSNKQIDFAYHGDLPSVVGRANGLKTRILLISGARNNLYVVTPPDSDIKSIEDLKGKRVSIFRGTNGHLVANNLLNAHGLQERDIKGINLDTGSAQAALASKGVDAAFGGPEFFKLRDEGLVRIAYSTQGQDPSFTRQAHLHVRDEFANEHPEAVQRVVDVFVRAADWASDEKNRDALFKLWARSGTPYESYVAEFANQQLAVRNSPLIDDFAIGRYKAVVRDALKLKLIRRDVSVDDWFDPSYLQKSLKKLGLEHRWTRFDVKGQPEPQAQAQGQAQTVASGSGG</sequence>
<evidence type="ECO:0000256" key="2">
    <source>
        <dbReference type="SAM" id="SignalP"/>
    </source>
</evidence>
<dbReference type="Pfam" id="PF09084">
    <property type="entry name" value="NMT1"/>
    <property type="match status" value="1"/>
</dbReference>
<protein>
    <submittedName>
        <fullName evidence="4">Putative aliphatic sulfonates-binding protein SsuA</fullName>
    </submittedName>
</protein>
<feature type="chain" id="PRO_5004792899" evidence="2">
    <location>
        <begin position="30"/>
        <end position="376"/>
    </location>
</feature>
<dbReference type="HOGENOM" id="CLU_028871_12_2_4"/>
<feature type="region of interest" description="Disordered" evidence="1">
    <location>
        <begin position="355"/>
        <end position="376"/>
    </location>
</feature>
<gene>
    <name evidence="4" type="ORF">MIM_c35390</name>
</gene>
<dbReference type="PATRIC" id="fig|1247726.3.peg.3915"/>
<dbReference type="PANTHER" id="PTHR30024:SF21">
    <property type="entry name" value="ABC TRANSPORTER SUBSTRATE-BINDING PROTEIN"/>
    <property type="match status" value="1"/>
</dbReference>
<feature type="domain" description="SsuA/THI5-like" evidence="3">
    <location>
        <begin position="68"/>
        <end position="261"/>
    </location>
</feature>
<organism evidence="4 5">
    <name type="scientific">Advenella mimigardefordensis (strain DSM 17166 / LMG 22922 / DPN7)</name>
    <dbReference type="NCBI Taxonomy" id="1247726"/>
    <lineage>
        <taxon>Bacteria</taxon>
        <taxon>Pseudomonadati</taxon>
        <taxon>Pseudomonadota</taxon>
        <taxon>Betaproteobacteria</taxon>
        <taxon>Burkholderiales</taxon>
        <taxon>Alcaligenaceae</taxon>
    </lineage>
</organism>
<dbReference type="Gene3D" id="3.40.190.10">
    <property type="entry name" value="Periplasmic binding protein-like II"/>
    <property type="match status" value="2"/>
</dbReference>
<dbReference type="SUPFAM" id="SSF53850">
    <property type="entry name" value="Periplasmic binding protein-like II"/>
    <property type="match status" value="1"/>
</dbReference>
<dbReference type="Proteomes" id="UP000019095">
    <property type="component" value="Chromosome"/>
</dbReference>
<evidence type="ECO:0000313" key="4">
    <source>
        <dbReference type="EMBL" id="AHG65599.1"/>
    </source>
</evidence>
<proteinExistence type="predicted"/>
<dbReference type="STRING" id="1247726.MIM_c35390"/>
<accession>W0PF23</accession>
<evidence type="ECO:0000259" key="3">
    <source>
        <dbReference type="Pfam" id="PF09084"/>
    </source>
</evidence>
<dbReference type="eggNOG" id="COG0715">
    <property type="taxonomic scope" value="Bacteria"/>
</dbReference>
<keyword evidence="2" id="KW-0732">Signal</keyword>
<dbReference type="EMBL" id="CP003915">
    <property type="protein sequence ID" value="AHG65599.1"/>
    <property type="molecule type" value="Genomic_DNA"/>
</dbReference>
<dbReference type="KEGG" id="amim:MIM_c35390"/>
<dbReference type="CDD" id="cd13555">
    <property type="entry name" value="PBP2_sulfate_ester_like"/>
    <property type="match status" value="1"/>
</dbReference>
<keyword evidence="5" id="KW-1185">Reference proteome</keyword>
<feature type="signal peptide" evidence="2">
    <location>
        <begin position="1"/>
        <end position="29"/>
    </location>
</feature>
<dbReference type="RefSeq" id="WP_025374296.1">
    <property type="nucleotide sequence ID" value="NZ_CP003915.1"/>
</dbReference>